<feature type="compositionally biased region" description="Low complexity" evidence="4">
    <location>
        <begin position="13"/>
        <end position="24"/>
    </location>
</feature>
<name>A0ABC9FYT8_9POAL</name>
<protein>
    <recommendedName>
        <fullName evidence="7">Protein WEAK CHLOROPLAST MOVEMENT UNDER BLUE LIGHT 1</fullName>
    </recommendedName>
</protein>
<evidence type="ECO:0000256" key="4">
    <source>
        <dbReference type="SAM" id="MobiDB-lite"/>
    </source>
</evidence>
<feature type="compositionally biased region" description="Basic and acidic residues" evidence="4">
    <location>
        <begin position="150"/>
        <end position="161"/>
    </location>
</feature>
<gene>
    <name evidence="5" type="ORF">URODEC1_LOCUS110337</name>
</gene>
<dbReference type="PANTHER" id="PTHR32054">
    <property type="entry name" value="HEAVY CHAIN, PUTATIVE, EXPRESSED-RELATED-RELATED"/>
    <property type="match status" value="1"/>
</dbReference>
<feature type="compositionally biased region" description="Basic residues" evidence="4">
    <location>
        <begin position="819"/>
        <end position="828"/>
    </location>
</feature>
<feature type="region of interest" description="Disordered" evidence="4">
    <location>
        <begin position="803"/>
        <end position="834"/>
    </location>
</feature>
<dbReference type="PANTHER" id="PTHR32054:SF94">
    <property type="entry name" value="OS07G0619100 PROTEIN"/>
    <property type="match status" value="1"/>
</dbReference>
<keyword evidence="2 3" id="KW-0175">Coiled coil</keyword>
<evidence type="ECO:0000313" key="5">
    <source>
        <dbReference type="EMBL" id="CAL5084099.1"/>
    </source>
</evidence>
<evidence type="ECO:0000256" key="3">
    <source>
        <dbReference type="SAM" id="Coils"/>
    </source>
</evidence>
<evidence type="ECO:0000256" key="1">
    <source>
        <dbReference type="ARBA" id="ARBA00005485"/>
    </source>
</evidence>
<accession>A0ABC9FYT8</accession>
<dbReference type="AlphaFoldDB" id="A0ABC9FYT8"/>
<keyword evidence="6" id="KW-1185">Reference proteome</keyword>
<feature type="coiled-coil region" evidence="3">
    <location>
        <begin position="397"/>
        <end position="431"/>
    </location>
</feature>
<dbReference type="Proteomes" id="UP001497457">
    <property type="component" value="Chromosome 7b"/>
</dbReference>
<comment type="similarity">
    <text evidence="1">Belongs to the WEB family.</text>
</comment>
<reference evidence="5" key="1">
    <citation type="submission" date="2024-10" db="EMBL/GenBank/DDBJ databases">
        <authorList>
            <person name="Ryan C."/>
        </authorList>
    </citation>
    <scope>NUCLEOTIDE SEQUENCE [LARGE SCALE GENOMIC DNA]</scope>
</reference>
<feature type="coiled-coil region" evidence="3">
    <location>
        <begin position="255"/>
        <end position="336"/>
    </location>
</feature>
<proteinExistence type="inferred from homology"/>
<dbReference type="EMBL" id="OZ075117">
    <property type="protein sequence ID" value="CAL5084099.1"/>
    <property type="molecule type" value="Genomic_DNA"/>
</dbReference>
<feature type="coiled-coil region" evidence="3">
    <location>
        <begin position="675"/>
        <end position="727"/>
    </location>
</feature>
<feature type="coiled-coil region" evidence="3">
    <location>
        <begin position="540"/>
        <end position="616"/>
    </location>
</feature>
<evidence type="ECO:0000313" key="6">
    <source>
        <dbReference type="Proteomes" id="UP001497457"/>
    </source>
</evidence>
<feature type="region of interest" description="Disordered" evidence="4">
    <location>
        <begin position="1"/>
        <end position="51"/>
    </location>
</feature>
<sequence>MESTYATEEGNSKDSSVNASSSPSGGPETSVGLSTSTAKEVPANIAIEGPSGHEVKLAQVAVENSNPHTMSADSVDSSLQVLEMRLPGLMIEDHVESNSPSDTGPEILSNSGPTEFISSTNDNAGHPSSADAIEANSMPVNVSDCPGTTLRDEIKPKDTRYQTKVATKLKRREDSESTPESPYRGLVDTAAPFESVREAVTKFGGIVDWKAHKVQMIERRKLVQLELEKIRTEIPLCKEDLEAAEMAKSQVIDELDHTKRLIEELRHHLEKVQVEEAQARQDSELAQLRAQEIEQGIAGEASAISRTQMEVAKERHEKAVAELKSVKEELTSVHEQYATLIGERDTAIKKAEEVISAGKEIEKRVEELTLELIASKGSLELAHAAHHEAEERRIGAALAKEHDRLAWERQLRQAQEELQQLDSKLASNNDTQHNIDANLRKLLSLNSELSAYVENKLTEEAEGASKEHESEDAKNISNSIKEALASKRKQLHEVKASIEKAKAKASVLRFAATTLKSELDNEKASLDELQLGEAMASVAVSSLEDELNRTKQEIETVRSKETEAQEKMVELPMVLQQATQEAEDAKVAAQLAQEELRKAKEDFKQIKAAAATAETRLSAIAKEAEASIASERLALAAVQALEESKDASEVTDSPRQVTLPLSEYYELSRRAHEAEEQANEKVAEALARVVSAKESESRSLERLKEACEEMDEKKEALEVAMERAGRANEGKLAAEQELRKWRADHEQRRRALEAAKRAVNPLNGPSRVFVEQKDPFHNEQESKLQMSGNSYESLVPDQKLQRKKSMFPKHLQVHDPGGRPRRRQRRRQGSTDLVPPRSDLMVVWLGLVCGDRRW</sequence>
<organism evidence="5 6">
    <name type="scientific">Urochloa decumbens</name>
    <dbReference type="NCBI Taxonomy" id="240449"/>
    <lineage>
        <taxon>Eukaryota</taxon>
        <taxon>Viridiplantae</taxon>
        <taxon>Streptophyta</taxon>
        <taxon>Embryophyta</taxon>
        <taxon>Tracheophyta</taxon>
        <taxon>Spermatophyta</taxon>
        <taxon>Magnoliopsida</taxon>
        <taxon>Liliopsida</taxon>
        <taxon>Poales</taxon>
        <taxon>Poaceae</taxon>
        <taxon>PACMAD clade</taxon>
        <taxon>Panicoideae</taxon>
        <taxon>Panicodae</taxon>
        <taxon>Paniceae</taxon>
        <taxon>Melinidinae</taxon>
        <taxon>Urochloa</taxon>
    </lineage>
</organism>
<feature type="compositionally biased region" description="Polar residues" evidence="4">
    <location>
        <begin position="97"/>
        <end position="123"/>
    </location>
</feature>
<dbReference type="Pfam" id="PF05701">
    <property type="entry name" value="WEMBL"/>
    <property type="match status" value="1"/>
</dbReference>
<evidence type="ECO:0008006" key="7">
    <source>
        <dbReference type="Google" id="ProtNLM"/>
    </source>
</evidence>
<feature type="region of interest" description="Disordered" evidence="4">
    <location>
        <begin position="94"/>
        <end position="186"/>
    </location>
</feature>
<evidence type="ECO:0000256" key="2">
    <source>
        <dbReference type="ARBA" id="ARBA00023054"/>
    </source>
</evidence>
<dbReference type="InterPro" id="IPR008545">
    <property type="entry name" value="Web"/>
</dbReference>